<dbReference type="Gene3D" id="3.40.1580.10">
    <property type="entry name" value="SMI1/KNR4-like"/>
    <property type="match status" value="1"/>
</dbReference>
<sequence length="144" mass="16680">MWKEFINSLSDEYEFQEPAKEKDIIEAEGQLGVELPHDLKELLKESNGILGEYRISIIWDIKRIVQDNLNFRNSSDFKELYMPFDCLLFFADAGNGDQFAYPILNGTISKDDIYVWNHEDDSRTLVASSLKWFIDGWSSGQIST</sequence>
<evidence type="ECO:0000259" key="1">
    <source>
        <dbReference type="SMART" id="SM00860"/>
    </source>
</evidence>
<proteinExistence type="predicted"/>
<dbReference type="InterPro" id="IPR037883">
    <property type="entry name" value="Knr4/Smi1-like_sf"/>
</dbReference>
<evidence type="ECO:0000313" key="3">
    <source>
        <dbReference type="Proteomes" id="UP000512286"/>
    </source>
</evidence>
<evidence type="ECO:0000313" key="2">
    <source>
        <dbReference type="EMBL" id="QLY77852.1"/>
    </source>
</evidence>
<dbReference type="Proteomes" id="UP000512286">
    <property type="component" value="Chromosome"/>
</dbReference>
<dbReference type="SUPFAM" id="SSF160631">
    <property type="entry name" value="SMI1/KNR4-like"/>
    <property type="match status" value="1"/>
</dbReference>
<feature type="domain" description="Knr4/Smi1-like" evidence="1">
    <location>
        <begin position="18"/>
        <end position="136"/>
    </location>
</feature>
<dbReference type="InterPro" id="IPR018958">
    <property type="entry name" value="Knr4/Smi1-like_dom"/>
</dbReference>
<organism evidence="2 3">
    <name type="scientific">Clostridium intestinale</name>
    <dbReference type="NCBI Taxonomy" id="36845"/>
    <lineage>
        <taxon>Bacteria</taxon>
        <taxon>Bacillati</taxon>
        <taxon>Bacillota</taxon>
        <taxon>Clostridia</taxon>
        <taxon>Eubacteriales</taxon>
        <taxon>Clostridiaceae</taxon>
        <taxon>Clostridium</taxon>
    </lineage>
</organism>
<gene>
    <name evidence="2" type="ORF">HZF06_12105</name>
</gene>
<accession>A0A7D6VSB0</accession>
<dbReference type="SMART" id="SM00860">
    <property type="entry name" value="SMI1_KNR4"/>
    <property type="match status" value="1"/>
</dbReference>
<reference evidence="2 3" key="1">
    <citation type="submission" date="2020-07" db="EMBL/GenBank/DDBJ databases">
        <title>Electron transfer.</title>
        <authorList>
            <person name="Huang L."/>
            <person name="Liu X."/>
            <person name="Zhou S."/>
        </authorList>
    </citation>
    <scope>NUCLEOTIDE SEQUENCE [LARGE SCALE GENOMIC DNA]</scope>
    <source>
        <strain evidence="2 3">Lx1</strain>
    </source>
</reference>
<dbReference type="KEGG" id="cint:HZF06_12105"/>
<dbReference type="Pfam" id="PF14568">
    <property type="entry name" value="SUKH_6"/>
    <property type="match status" value="1"/>
</dbReference>
<dbReference type="EMBL" id="CP059378">
    <property type="protein sequence ID" value="QLY77852.1"/>
    <property type="molecule type" value="Genomic_DNA"/>
</dbReference>
<name>A0A7D6VSB0_9CLOT</name>
<dbReference type="AlphaFoldDB" id="A0A7D6VSB0"/>
<protein>
    <submittedName>
        <fullName evidence="2">SMI1/KNR4 family protein</fullName>
    </submittedName>
</protein>
<dbReference type="RefSeq" id="WP_181600346.1">
    <property type="nucleotide sequence ID" value="NZ_CP059378.1"/>
</dbReference>